<evidence type="ECO:0000313" key="2">
    <source>
        <dbReference type="EMBL" id="MFC3301665.1"/>
    </source>
</evidence>
<dbReference type="Proteomes" id="UP001595607">
    <property type="component" value="Unassembled WGS sequence"/>
</dbReference>
<evidence type="ECO:0000313" key="3">
    <source>
        <dbReference type="Proteomes" id="UP001595607"/>
    </source>
</evidence>
<comment type="caution">
    <text evidence="2">The sequence shown here is derived from an EMBL/GenBank/DDBJ whole genome shotgun (WGS) entry which is preliminary data.</text>
</comment>
<keyword evidence="1" id="KW-0812">Transmembrane</keyword>
<reference evidence="3" key="1">
    <citation type="journal article" date="2019" name="Int. J. Syst. Evol. Microbiol.">
        <title>The Global Catalogue of Microorganisms (GCM) 10K type strain sequencing project: providing services to taxonomists for standard genome sequencing and annotation.</title>
        <authorList>
            <consortium name="The Broad Institute Genomics Platform"/>
            <consortium name="The Broad Institute Genome Sequencing Center for Infectious Disease"/>
            <person name="Wu L."/>
            <person name="Ma J."/>
        </authorList>
    </citation>
    <scope>NUCLEOTIDE SEQUENCE [LARGE SCALE GENOMIC DNA]</scope>
    <source>
        <strain evidence="3">KCTC 22245</strain>
    </source>
</reference>
<protein>
    <recommendedName>
        <fullName evidence="4">VPLPA-CTERM sorting domain-containing protein</fullName>
    </recommendedName>
</protein>
<keyword evidence="3" id="KW-1185">Reference proteome</keyword>
<gene>
    <name evidence="2" type="ORF">ACFONP_02815</name>
</gene>
<sequence length="205" mass="21168">MGAALFATANAAAIKNGETTVTVVFDVEDNNLTAKAVEGAKVSFAGNGQPVYEFRITGGTLNDDLSGTIEHSGGARLEASGDPSTFIELTNFTFDLGAGEVYGDVEDSLGTDVTQALLFNFTPTTRSPVSDPFDAINDLPLIINFDSVAIAALTDLLGSTEFMTGDAFATAATDPSAVPIPAGAILFAPVAAGLWARSRKRKQAA</sequence>
<proteinExistence type="predicted"/>
<accession>A0ABV7MA70</accession>
<organism evidence="2 3">
    <name type="scientific">Parvularcula lutaonensis</name>
    <dbReference type="NCBI Taxonomy" id="491923"/>
    <lineage>
        <taxon>Bacteria</taxon>
        <taxon>Pseudomonadati</taxon>
        <taxon>Pseudomonadota</taxon>
        <taxon>Alphaproteobacteria</taxon>
        <taxon>Parvularculales</taxon>
        <taxon>Parvularculaceae</taxon>
        <taxon>Parvularcula</taxon>
    </lineage>
</organism>
<evidence type="ECO:0008006" key="4">
    <source>
        <dbReference type="Google" id="ProtNLM"/>
    </source>
</evidence>
<dbReference type="EMBL" id="JBHRVA010000002">
    <property type="protein sequence ID" value="MFC3301665.1"/>
    <property type="molecule type" value="Genomic_DNA"/>
</dbReference>
<evidence type="ECO:0000256" key="1">
    <source>
        <dbReference type="SAM" id="Phobius"/>
    </source>
</evidence>
<name>A0ABV7MA70_9PROT</name>
<keyword evidence="1" id="KW-1133">Transmembrane helix</keyword>
<keyword evidence="1" id="KW-0472">Membrane</keyword>
<dbReference type="RefSeq" id="WP_189573084.1">
    <property type="nucleotide sequence ID" value="NZ_BMXU01000001.1"/>
</dbReference>
<feature type="transmembrane region" description="Helical" evidence="1">
    <location>
        <begin position="178"/>
        <end position="196"/>
    </location>
</feature>